<feature type="signal peptide" evidence="5">
    <location>
        <begin position="1"/>
        <end position="28"/>
    </location>
</feature>
<keyword evidence="5" id="KW-0732">Signal</keyword>
<keyword evidence="4" id="KW-0574">Periplasm</keyword>
<dbReference type="SUPFAM" id="SSF53850">
    <property type="entry name" value="Periplasmic binding protein-like II"/>
    <property type="match status" value="1"/>
</dbReference>
<evidence type="ECO:0000313" key="6">
    <source>
        <dbReference type="EMBL" id="GLR52244.1"/>
    </source>
</evidence>
<evidence type="ECO:0000313" key="7">
    <source>
        <dbReference type="Proteomes" id="UP001156702"/>
    </source>
</evidence>
<proteinExistence type="inferred from homology"/>
<comment type="subcellular location">
    <subcellularLocation>
        <location evidence="1">Periplasm</location>
    </subcellularLocation>
</comment>
<dbReference type="Pfam" id="PF01547">
    <property type="entry name" value="SBP_bac_1"/>
    <property type="match status" value="1"/>
</dbReference>
<protein>
    <submittedName>
        <fullName evidence="6">Alpha-glucoside ABC transporter substrate-binding protein</fullName>
    </submittedName>
</protein>
<evidence type="ECO:0000256" key="5">
    <source>
        <dbReference type="SAM" id="SignalP"/>
    </source>
</evidence>
<keyword evidence="7" id="KW-1185">Reference proteome</keyword>
<accession>A0ABQ5ZHE7</accession>
<dbReference type="EMBL" id="BSOP01000028">
    <property type="protein sequence ID" value="GLR52244.1"/>
    <property type="molecule type" value="Genomic_DNA"/>
</dbReference>
<dbReference type="InterPro" id="IPR050490">
    <property type="entry name" value="Bact_solute-bd_prot1"/>
</dbReference>
<gene>
    <name evidence="6" type="ORF">GCM10007923_34570</name>
</gene>
<name>A0ABQ5ZHE7_9HYPH</name>
<keyword evidence="3" id="KW-0813">Transport</keyword>
<dbReference type="PANTHER" id="PTHR43649">
    <property type="entry name" value="ARABINOSE-BINDING PROTEIN-RELATED"/>
    <property type="match status" value="1"/>
</dbReference>
<dbReference type="InterPro" id="IPR006059">
    <property type="entry name" value="SBP"/>
</dbReference>
<evidence type="ECO:0000256" key="2">
    <source>
        <dbReference type="ARBA" id="ARBA00008520"/>
    </source>
</evidence>
<organism evidence="6 7">
    <name type="scientific">Shinella yambaruensis</name>
    <dbReference type="NCBI Taxonomy" id="415996"/>
    <lineage>
        <taxon>Bacteria</taxon>
        <taxon>Pseudomonadati</taxon>
        <taxon>Pseudomonadota</taxon>
        <taxon>Alphaproteobacteria</taxon>
        <taxon>Hyphomicrobiales</taxon>
        <taxon>Rhizobiaceae</taxon>
        <taxon>Shinella</taxon>
    </lineage>
</organism>
<reference evidence="7" key="1">
    <citation type="journal article" date="2019" name="Int. J. Syst. Evol. Microbiol.">
        <title>The Global Catalogue of Microorganisms (GCM) 10K type strain sequencing project: providing services to taxonomists for standard genome sequencing and annotation.</title>
        <authorList>
            <consortium name="The Broad Institute Genomics Platform"/>
            <consortium name="The Broad Institute Genome Sequencing Center for Infectious Disease"/>
            <person name="Wu L."/>
            <person name="Ma J."/>
        </authorList>
    </citation>
    <scope>NUCLEOTIDE SEQUENCE [LARGE SCALE GENOMIC DNA]</scope>
    <source>
        <strain evidence="7">NBRC 102122</strain>
    </source>
</reference>
<dbReference type="PANTHER" id="PTHR43649:SF29">
    <property type="entry name" value="OSMOPROTECTIVE COMPOUNDS-BINDING PROTEIN GGTB"/>
    <property type="match status" value="1"/>
</dbReference>
<evidence type="ECO:0000256" key="1">
    <source>
        <dbReference type="ARBA" id="ARBA00004418"/>
    </source>
</evidence>
<dbReference type="Proteomes" id="UP001156702">
    <property type="component" value="Unassembled WGS sequence"/>
</dbReference>
<dbReference type="Gene3D" id="3.40.190.10">
    <property type="entry name" value="Periplasmic binding protein-like II"/>
    <property type="match status" value="2"/>
</dbReference>
<comment type="similarity">
    <text evidence="2">Belongs to the bacterial solute-binding protein 1 family.</text>
</comment>
<evidence type="ECO:0000256" key="4">
    <source>
        <dbReference type="ARBA" id="ARBA00022764"/>
    </source>
</evidence>
<evidence type="ECO:0000256" key="3">
    <source>
        <dbReference type="ARBA" id="ARBA00022448"/>
    </source>
</evidence>
<sequence>MLWEANLVKKTLLMTAALALLMAGGAAAADLKFKPGEDSKFNWQSFEDFKKGHDLKGQTLTIFGPWRGEDEALFKVVYAYFTEATGVEIKYSSSENYEQQIVIDTQAGSPPDVAILPQPGLIADLASKGYLTPLGDETKQWLLDNYAAGQSWVDLSTYKDKDGNAALFAFPYKIDVKSLVWYVPENFEDAGYEVPKTMEDLKALTEQIVADGGTPWCIGLGSGGATGWPATDWVEDLMLRTASPETYDKWVTNEIPFTDASVVGALDEFGWFAKNDKFVDGGAAAVASTDFRDSPKGLFASPPKCYLHHQASFIPSFFPEGTVVGEDADFFYMPPYASKPELGNPVLGAGTLAMITRDTPAARAFIEFLKTPIAHEVWMAQTSFLTPYKSANKEAYANAPMKKQGEILLDSTTFRFDGSDLMPGKIGAGAFWTGMVDFVGGKSAADVAGGVQKAWDAIK</sequence>
<feature type="chain" id="PRO_5045830524" evidence="5">
    <location>
        <begin position="29"/>
        <end position="459"/>
    </location>
</feature>
<comment type="caution">
    <text evidence="6">The sequence shown here is derived from an EMBL/GenBank/DDBJ whole genome shotgun (WGS) entry which is preliminary data.</text>
</comment>